<dbReference type="PANTHER" id="PTHR16469">
    <property type="entry name" value="UBIQUITIN-ASSOCIATED AND SH3 DOMAIN-CONTAINING BA-RELATED"/>
    <property type="match status" value="1"/>
</dbReference>
<accession>A0ABP0P3G4</accession>
<keyword evidence="4" id="KW-1185">Reference proteome</keyword>
<sequence>MGNDASTGRSSKGPRSGKLLVAGWQKRKLPTQLFGVVRHAERADGVFAFWEGGRWSSSEDGRRFPLDPPLSDSGLEQAKSLGAWIDDYAQKKDSKFHVVVCSPYSRCVQTAVGICNRLGPNVKMLIDLSLGEVYGPSVMGEAEPRSHLRAFSVAAEYCRANQINVVRRVVGEAPAWPETLQDARRRFALRFLQYLQRGVTAKRNFLIVTHGDCIGSVMGIMPDQQDVMVEKVDYGAMILGSSQAQHDLRPPAPSSKAMASVLPLSPQEEEMVSGRDEFSHFQDRLQSVEEALEEMESLQELQADKWAMPVDSTTRSDEQSHVAKLTQKAMTGWQCETMNITTRSKKSSKSTKLVKRLNALVESGPFSMQKIEKLLGAIPQTPLGDSTPYSSTPLAANYSGTLTIQSGLSASTYLFGQSEVDSEDFGSGLCSPSEGDGRRVLSSNLDIKTRDRPHPNYRSASAAEKLSMKHYTSPLEGVLELEERENSLRGQQVEPPQKWWPLDAEGSPSSGGSRGSTGSKKKAESRVSLMSSNSLLNMVNEAEEESDIINKPKEESNGKSTVLKCGIGGAGLTLRESPSDANASPAGDRFSTASCKTAEPLEKPKLAAPVGASSLLARRRASLNLKPLGE</sequence>
<organism evidence="3 4">
    <name type="scientific">Durusdinium trenchii</name>
    <dbReference type="NCBI Taxonomy" id="1381693"/>
    <lineage>
        <taxon>Eukaryota</taxon>
        <taxon>Sar</taxon>
        <taxon>Alveolata</taxon>
        <taxon>Dinophyceae</taxon>
        <taxon>Suessiales</taxon>
        <taxon>Symbiodiniaceae</taxon>
        <taxon>Durusdinium</taxon>
    </lineage>
</organism>
<feature type="region of interest" description="Disordered" evidence="2">
    <location>
        <begin position="448"/>
        <end position="469"/>
    </location>
</feature>
<feature type="region of interest" description="Disordered" evidence="2">
    <location>
        <begin position="543"/>
        <end position="562"/>
    </location>
</feature>
<dbReference type="SMART" id="SM00855">
    <property type="entry name" value="PGAM"/>
    <property type="match status" value="1"/>
</dbReference>
<dbReference type="Gene3D" id="3.40.50.1240">
    <property type="entry name" value="Phosphoglycerate mutase-like"/>
    <property type="match status" value="1"/>
</dbReference>
<feature type="compositionally biased region" description="Basic and acidic residues" evidence="2">
    <location>
        <begin position="548"/>
        <end position="557"/>
    </location>
</feature>
<feature type="region of interest" description="Disordered" evidence="2">
    <location>
        <begin position="485"/>
        <end position="528"/>
    </location>
</feature>
<dbReference type="Proteomes" id="UP001642484">
    <property type="component" value="Unassembled WGS sequence"/>
</dbReference>
<dbReference type="PANTHER" id="PTHR16469:SF27">
    <property type="entry name" value="UBIQUITIN-ASSOCIATED AND SH3 DOMAIN-CONTAINING BA-RELATED"/>
    <property type="match status" value="1"/>
</dbReference>
<feature type="coiled-coil region" evidence="1">
    <location>
        <begin position="278"/>
        <end position="305"/>
    </location>
</feature>
<reference evidence="3 4" key="1">
    <citation type="submission" date="2024-02" db="EMBL/GenBank/DDBJ databases">
        <authorList>
            <person name="Chen Y."/>
            <person name="Shah S."/>
            <person name="Dougan E. K."/>
            <person name="Thang M."/>
            <person name="Chan C."/>
        </authorList>
    </citation>
    <scope>NUCLEOTIDE SEQUENCE [LARGE SCALE GENOMIC DNA]</scope>
</reference>
<evidence type="ECO:0000313" key="3">
    <source>
        <dbReference type="EMBL" id="CAK9069982.1"/>
    </source>
</evidence>
<protein>
    <submittedName>
        <fullName evidence="3">Uncharacterized protein</fullName>
    </submittedName>
</protein>
<proteinExistence type="predicted"/>
<dbReference type="Pfam" id="PF00300">
    <property type="entry name" value="His_Phos_1"/>
    <property type="match status" value="1"/>
</dbReference>
<gene>
    <name evidence="3" type="ORF">CCMP2556_LOCUS34403</name>
</gene>
<dbReference type="CDD" id="cd07040">
    <property type="entry name" value="HP"/>
    <property type="match status" value="1"/>
</dbReference>
<dbReference type="InterPro" id="IPR051710">
    <property type="entry name" value="Phosphatase_SH3-domain"/>
</dbReference>
<dbReference type="SUPFAM" id="SSF53254">
    <property type="entry name" value="Phosphoglycerate mutase-like"/>
    <property type="match status" value="1"/>
</dbReference>
<dbReference type="EMBL" id="CAXAMN010022473">
    <property type="protein sequence ID" value="CAK9069982.1"/>
    <property type="molecule type" value="Genomic_DNA"/>
</dbReference>
<keyword evidence="1" id="KW-0175">Coiled coil</keyword>
<evidence type="ECO:0000313" key="4">
    <source>
        <dbReference type="Proteomes" id="UP001642484"/>
    </source>
</evidence>
<dbReference type="InterPro" id="IPR013078">
    <property type="entry name" value="His_Pase_superF_clade-1"/>
</dbReference>
<dbReference type="InterPro" id="IPR029033">
    <property type="entry name" value="His_PPase_superfam"/>
</dbReference>
<evidence type="ECO:0000256" key="2">
    <source>
        <dbReference type="SAM" id="MobiDB-lite"/>
    </source>
</evidence>
<evidence type="ECO:0000256" key="1">
    <source>
        <dbReference type="SAM" id="Coils"/>
    </source>
</evidence>
<name>A0ABP0P3G4_9DINO</name>
<comment type="caution">
    <text evidence="3">The sequence shown here is derived from an EMBL/GenBank/DDBJ whole genome shotgun (WGS) entry which is preliminary data.</text>
</comment>